<protein>
    <submittedName>
        <fullName evidence="2">Uncharacterized protein</fullName>
    </submittedName>
</protein>
<evidence type="ECO:0000313" key="2">
    <source>
        <dbReference type="EMBL" id="KAJ1194120.1"/>
    </source>
</evidence>
<sequence length="117" mass="13049">MPRKQDWRNDPDSFTEILSGLKLLRNQQIALAGRTQQNNWGGERRRRNRSRTGTRPTPAQKDQARRLALEAVASLQQGKMVAEASGGDSDHQTCSTDSDSHHSDRGPVVTLRTADDL</sequence>
<keyword evidence="3" id="KW-1185">Reference proteome</keyword>
<accession>A0AAV7UYD7</accession>
<evidence type="ECO:0000313" key="3">
    <source>
        <dbReference type="Proteomes" id="UP001066276"/>
    </source>
</evidence>
<dbReference type="EMBL" id="JANPWB010000004">
    <property type="protein sequence ID" value="KAJ1194120.1"/>
    <property type="molecule type" value="Genomic_DNA"/>
</dbReference>
<dbReference type="Proteomes" id="UP001066276">
    <property type="component" value="Chromosome 2_2"/>
</dbReference>
<reference evidence="2" key="1">
    <citation type="journal article" date="2022" name="bioRxiv">
        <title>Sequencing and chromosome-scale assembly of the giantPleurodeles waltlgenome.</title>
        <authorList>
            <person name="Brown T."/>
            <person name="Elewa A."/>
            <person name="Iarovenko S."/>
            <person name="Subramanian E."/>
            <person name="Araus A.J."/>
            <person name="Petzold A."/>
            <person name="Susuki M."/>
            <person name="Suzuki K.-i.T."/>
            <person name="Hayashi T."/>
            <person name="Toyoda A."/>
            <person name="Oliveira C."/>
            <person name="Osipova E."/>
            <person name="Leigh N.D."/>
            <person name="Simon A."/>
            <person name="Yun M.H."/>
        </authorList>
    </citation>
    <scope>NUCLEOTIDE SEQUENCE</scope>
    <source>
        <strain evidence="2">20211129_DDA</strain>
        <tissue evidence="2">Liver</tissue>
    </source>
</reference>
<proteinExistence type="predicted"/>
<gene>
    <name evidence="2" type="ORF">NDU88_003415</name>
</gene>
<feature type="region of interest" description="Disordered" evidence="1">
    <location>
        <begin position="81"/>
        <end position="117"/>
    </location>
</feature>
<comment type="caution">
    <text evidence="2">The sequence shown here is derived from an EMBL/GenBank/DDBJ whole genome shotgun (WGS) entry which is preliminary data.</text>
</comment>
<dbReference type="AlphaFoldDB" id="A0AAV7UYD7"/>
<name>A0AAV7UYD7_PLEWA</name>
<evidence type="ECO:0000256" key="1">
    <source>
        <dbReference type="SAM" id="MobiDB-lite"/>
    </source>
</evidence>
<feature type="region of interest" description="Disordered" evidence="1">
    <location>
        <begin position="32"/>
        <end position="64"/>
    </location>
</feature>
<organism evidence="2 3">
    <name type="scientific">Pleurodeles waltl</name>
    <name type="common">Iberian ribbed newt</name>
    <dbReference type="NCBI Taxonomy" id="8319"/>
    <lineage>
        <taxon>Eukaryota</taxon>
        <taxon>Metazoa</taxon>
        <taxon>Chordata</taxon>
        <taxon>Craniata</taxon>
        <taxon>Vertebrata</taxon>
        <taxon>Euteleostomi</taxon>
        <taxon>Amphibia</taxon>
        <taxon>Batrachia</taxon>
        <taxon>Caudata</taxon>
        <taxon>Salamandroidea</taxon>
        <taxon>Salamandridae</taxon>
        <taxon>Pleurodelinae</taxon>
        <taxon>Pleurodeles</taxon>
    </lineage>
</organism>